<organism evidence="1 2">
    <name type="scientific">Saccharolobus solfataricus</name>
    <name type="common">Sulfolobus solfataricus</name>
    <dbReference type="NCBI Taxonomy" id="2287"/>
    <lineage>
        <taxon>Archaea</taxon>
        <taxon>Thermoproteota</taxon>
        <taxon>Thermoprotei</taxon>
        <taxon>Sulfolobales</taxon>
        <taxon>Sulfolobaceae</taxon>
        <taxon>Saccharolobus</taxon>
    </lineage>
</organism>
<sequence length="305" mass="34364">MRKYLLALLTLSLALLMLATPTGAISASQLGAQQIYYTLINANWAGVGYSVYNSSTNTFNKMYSLSETVYLKNASFLYIPNSLNEDVIGFRLALSPFSVQSNLWTGNIILAGFNIILYNNGVIGFSTLTSAYKNGQFISQDFNQSFIYLGKIQNYYFTLSLSAPNTPFNYNQYFIAQINIYFTTNFSFYKGFQYKLPNPFNSPMYSGFQMITTSSGLDNSTPVVTLPLASGGIIEYFQFSYYYPNQYGYNVGPANIPPSGVSYYADLLQLQSYGSNYVNVQLYSGWPQWSYEYQFTYGSQTTYGL</sequence>
<dbReference type="EMBL" id="LT549890">
    <property type="protein sequence ID" value="SAI84241.1"/>
    <property type="molecule type" value="Genomic_DNA"/>
</dbReference>
<dbReference type="GeneID" id="31677386"/>
<evidence type="ECO:0000313" key="2">
    <source>
        <dbReference type="Proteomes" id="UP000076770"/>
    </source>
</evidence>
<reference evidence="2" key="1">
    <citation type="submission" date="2016-04" db="EMBL/GenBank/DDBJ databases">
        <authorList>
            <person name="Shah S.A."/>
            <person name="Garrett R.A."/>
        </authorList>
    </citation>
    <scope>NUCLEOTIDE SEQUENCE [LARGE SCALE GENOMIC DNA]</scope>
    <source>
        <strain evidence="2">ATCC 35091 / DSM 1616 / JCM 8930 / NBRC 15331 / P1</strain>
    </source>
</reference>
<dbReference type="PATRIC" id="fig|2287.9.peg.695"/>
<protein>
    <submittedName>
        <fullName evidence="1">Fuselloviral protein SSV2p24</fullName>
    </submittedName>
</protein>
<proteinExistence type="predicted"/>
<dbReference type="AlphaFoldDB" id="A0A157T043"/>
<name>A0A157T043_SACSO</name>
<evidence type="ECO:0000313" key="1">
    <source>
        <dbReference type="EMBL" id="SAI84241.1"/>
    </source>
</evidence>
<gene>
    <name evidence="1" type="ORF">SSOP1_0687</name>
</gene>
<dbReference type="RefSeq" id="WP_015973012.1">
    <property type="nucleotide sequence ID" value="NZ_LT549890.1"/>
</dbReference>
<accession>A0A157T043</accession>
<dbReference type="Proteomes" id="UP000076770">
    <property type="component" value="Chromosome i"/>
</dbReference>